<keyword evidence="2" id="KW-0132">Cell division</keyword>
<evidence type="ECO:0000313" key="10">
    <source>
        <dbReference type="Proteomes" id="UP001498771"/>
    </source>
</evidence>
<keyword evidence="5" id="KW-0131">Cell cycle</keyword>
<dbReference type="SUPFAM" id="SSF46785">
    <property type="entry name" value="Winged helix' DNA-binding domain"/>
    <property type="match status" value="1"/>
</dbReference>
<dbReference type="PROSITE" id="PS50069">
    <property type="entry name" value="CULLIN_2"/>
    <property type="match status" value="1"/>
</dbReference>
<accession>A0ABR1F960</accession>
<dbReference type="InterPro" id="IPR036390">
    <property type="entry name" value="WH_DNA-bd_sf"/>
</dbReference>
<dbReference type="Gene3D" id="1.10.10.10">
    <property type="entry name" value="Winged helix-like DNA-binding domain superfamily/Winged helix DNA-binding domain"/>
    <property type="match status" value="1"/>
</dbReference>
<evidence type="ECO:0000259" key="8">
    <source>
        <dbReference type="PROSITE" id="PS50069"/>
    </source>
</evidence>
<feature type="region of interest" description="Disordered" evidence="7">
    <location>
        <begin position="183"/>
        <end position="204"/>
    </location>
</feature>
<gene>
    <name evidence="9" type="ORF">BZA70DRAFT_256231</name>
</gene>
<name>A0ABR1F960_9ASCO</name>
<evidence type="ECO:0000256" key="6">
    <source>
        <dbReference type="PROSITE-ProRule" id="PRU00330"/>
    </source>
</evidence>
<keyword evidence="3" id="KW-0498">Mitosis</keyword>
<dbReference type="PANTHER" id="PTHR45957">
    <property type="entry name" value="ANAPHASE-PROMOTING COMPLEX SUBUNIT 2"/>
    <property type="match status" value="1"/>
</dbReference>
<evidence type="ECO:0000256" key="4">
    <source>
        <dbReference type="ARBA" id="ARBA00022786"/>
    </source>
</evidence>
<dbReference type="EMBL" id="JBBJBU010000003">
    <property type="protein sequence ID" value="KAK7206355.1"/>
    <property type="molecule type" value="Genomic_DNA"/>
</dbReference>
<feature type="compositionally biased region" description="Acidic residues" evidence="7">
    <location>
        <begin position="190"/>
        <end position="201"/>
    </location>
</feature>
<dbReference type="Gene3D" id="3.30.230.130">
    <property type="entry name" value="Cullin, Chain C, Domain 2"/>
    <property type="match status" value="1"/>
</dbReference>
<proteinExistence type="inferred from homology"/>
<sequence>MDRMPTKVGSLYNAVFLAPEVRADARVMRGNADTSAYASADWELVTAWMTPKALLHPPPDYLNVSVQRLENLGLTSKLLDWYIDAVRSHFVMHALPAVKGHFSDPTLPFNLQKSTGAVQGILTLLCDALNHYMHPLMHLFHDNLVAQARFRHSFNAMIDIALSEYEFQICSLMLVDNVLSESGKKRSTDEDSAEEEDDDAMMEDKETQRHEFLVAFRTRVETLGVQDLIERTVAKVYHFFIQRYIHENYANRVEREEDEPPALTELRELIYGPIARTVQALVREDEAVCERMFELATECLARLRIGEMFNIVIGFPDSIPGLEDLKSCIKTQEHRTQLVSSFQASCQQRLLHCGVNTTDIILFYISTIKVFRLLDPRGVLLDKVSRPIRRYLRERDDTVKCIVNGLLEVDDPNTGDLSELGKELANVSGHKGDADDDNYADMNWVPDPVDAAPDFRNQRSTDFVGEFLSLYENKEVFVKEIVTVIANRLLELKNYEIDREIMHLELIKLRFGEADLHNCDVMIKDISESKRVDANIHDQAILAPGIEPVNRVFHATMLSRLFWPAFKNEELVLPPEITEQMERYAAKFSTLKSGRKLSWLTKLGSVDVTLELEDRTLRFSVSPDRASMIYLFQSSSKSLKIPVCGGGWTDYLTRQRVLFIIGTLTISEMMQRLRLDEATTRRAALFWVKNGVLKEEGDSYVLLEKAQESTQKELTIRFLVLMDETAQSSVQTAEEKATEEMRVYWSYIVGMLTNLNSLPIDRIQSFLKMLIPKELGYSRSIDELRDFLAVMIAEERLELAAGAYRLRK</sequence>
<dbReference type="InterPro" id="IPR014786">
    <property type="entry name" value="ANAPC2_C"/>
</dbReference>
<dbReference type="SMART" id="SM00182">
    <property type="entry name" value="CULLIN"/>
    <property type="match status" value="1"/>
</dbReference>
<evidence type="ECO:0000256" key="2">
    <source>
        <dbReference type="ARBA" id="ARBA00022618"/>
    </source>
</evidence>
<dbReference type="Proteomes" id="UP001498771">
    <property type="component" value="Unassembled WGS sequence"/>
</dbReference>
<evidence type="ECO:0000256" key="3">
    <source>
        <dbReference type="ARBA" id="ARBA00022776"/>
    </source>
</evidence>
<comment type="caution">
    <text evidence="9">The sequence shown here is derived from an EMBL/GenBank/DDBJ whole genome shotgun (WGS) entry which is preliminary data.</text>
</comment>
<protein>
    <recommendedName>
        <fullName evidence="1">Anaphase-promoting complex subunit 2</fullName>
    </recommendedName>
</protein>
<dbReference type="RefSeq" id="XP_064769388.1">
    <property type="nucleotide sequence ID" value="XM_064910802.1"/>
</dbReference>
<feature type="domain" description="Cullin family profile" evidence="8">
    <location>
        <begin position="467"/>
        <end position="688"/>
    </location>
</feature>
<dbReference type="PANTHER" id="PTHR45957:SF1">
    <property type="entry name" value="ANAPHASE-PROMOTING COMPLEX SUBUNIT 2"/>
    <property type="match status" value="1"/>
</dbReference>
<dbReference type="InterPro" id="IPR057975">
    <property type="entry name" value="TPR_ANAPC2"/>
</dbReference>
<keyword evidence="10" id="KW-1185">Reference proteome</keyword>
<dbReference type="InterPro" id="IPR036317">
    <property type="entry name" value="Cullin_homology_sf"/>
</dbReference>
<evidence type="ECO:0000256" key="5">
    <source>
        <dbReference type="ARBA" id="ARBA00023306"/>
    </source>
</evidence>
<dbReference type="InterPro" id="IPR044554">
    <property type="entry name" value="ANAPC2"/>
</dbReference>
<organism evidence="9 10">
    <name type="scientific">Myxozyma melibiosi</name>
    <dbReference type="NCBI Taxonomy" id="54550"/>
    <lineage>
        <taxon>Eukaryota</taxon>
        <taxon>Fungi</taxon>
        <taxon>Dikarya</taxon>
        <taxon>Ascomycota</taxon>
        <taxon>Saccharomycotina</taxon>
        <taxon>Lipomycetes</taxon>
        <taxon>Lipomycetales</taxon>
        <taxon>Lipomycetaceae</taxon>
        <taxon>Myxozyma</taxon>
    </lineage>
</organism>
<evidence type="ECO:0000256" key="7">
    <source>
        <dbReference type="SAM" id="MobiDB-lite"/>
    </source>
</evidence>
<dbReference type="GeneID" id="90036314"/>
<dbReference type="Gene3D" id="1.20.1310.10">
    <property type="entry name" value="Cullin Repeats"/>
    <property type="match status" value="1"/>
</dbReference>
<keyword evidence="4" id="KW-0833">Ubl conjugation pathway</keyword>
<dbReference type="InterPro" id="IPR036388">
    <property type="entry name" value="WH-like_DNA-bd_sf"/>
</dbReference>
<dbReference type="SMART" id="SM01013">
    <property type="entry name" value="APC2"/>
    <property type="match status" value="1"/>
</dbReference>
<evidence type="ECO:0000313" key="9">
    <source>
        <dbReference type="EMBL" id="KAK7206355.1"/>
    </source>
</evidence>
<dbReference type="InterPro" id="IPR016158">
    <property type="entry name" value="Cullin_homology"/>
</dbReference>
<dbReference type="Pfam" id="PF25773">
    <property type="entry name" value="TPR_ANAPC2"/>
    <property type="match status" value="1"/>
</dbReference>
<dbReference type="InterPro" id="IPR059120">
    <property type="entry name" value="Cullin-like_AB"/>
</dbReference>
<dbReference type="SUPFAM" id="SSF75632">
    <property type="entry name" value="Cullin homology domain"/>
    <property type="match status" value="1"/>
</dbReference>
<comment type="similarity">
    <text evidence="6">Belongs to the cullin family.</text>
</comment>
<reference evidence="9 10" key="1">
    <citation type="submission" date="2024-03" db="EMBL/GenBank/DDBJ databases">
        <title>Genome-scale model development and genomic sequencing of the oleaginous clade Lipomyces.</title>
        <authorList>
            <consortium name="Lawrence Berkeley National Laboratory"/>
            <person name="Czajka J.J."/>
            <person name="Han Y."/>
            <person name="Kim J."/>
            <person name="Mondo S.J."/>
            <person name="Hofstad B.A."/>
            <person name="Robles A."/>
            <person name="Haridas S."/>
            <person name="Riley R."/>
            <person name="LaButti K."/>
            <person name="Pangilinan J."/>
            <person name="Andreopoulos W."/>
            <person name="Lipzen A."/>
            <person name="Yan J."/>
            <person name="Wang M."/>
            <person name="Ng V."/>
            <person name="Grigoriev I.V."/>
            <person name="Spatafora J.W."/>
            <person name="Magnuson J.K."/>
            <person name="Baker S.E."/>
            <person name="Pomraning K.R."/>
        </authorList>
    </citation>
    <scope>NUCLEOTIDE SEQUENCE [LARGE SCALE GENOMIC DNA]</scope>
    <source>
        <strain evidence="9 10">Phaff 52-87</strain>
    </source>
</reference>
<dbReference type="Pfam" id="PF26557">
    <property type="entry name" value="Cullin_AB"/>
    <property type="match status" value="1"/>
</dbReference>
<evidence type="ECO:0000256" key="1">
    <source>
        <dbReference type="ARBA" id="ARBA00016068"/>
    </source>
</evidence>
<dbReference type="Pfam" id="PF08672">
    <property type="entry name" value="ANAPC2"/>
    <property type="match status" value="1"/>
</dbReference>